<gene>
    <name evidence="7" type="ORF">BDV95DRAFT_629592</name>
</gene>
<accession>A0A7C8IB13</accession>
<dbReference type="GO" id="GO:0016705">
    <property type="term" value="F:oxidoreductase activity, acting on paired donors, with incorporation or reduction of molecular oxygen"/>
    <property type="evidence" value="ECO:0007669"/>
    <property type="project" value="InterPro"/>
</dbReference>
<name>A0A7C8IB13_9PLEO</name>
<dbReference type="AlphaFoldDB" id="A0A7C8IB13"/>
<dbReference type="PANTHER" id="PTHR24303:SF31">
    <property type="entry name" value="CYTOCHROME P450 307A1-RELATED"/>
    <property type="match status" value="1"/>
</dbReference>
<dbReference type="GO" id="GO:0020037">
    <property type="term" value="F:heme binding"/>
    <property type="evidence" value="ECO:0007669"/>
    <property type="project" value="InterPro"/>
</dbReference>
<evidence type="ECO:0000256" key="2">
    <source>
        <dbReference type="ARBA" id="ARBA00022723"/>
    </source>
</evidence>
<dbReference type="GO" id="GO:0004497">
    <property type="term" value="F:monooxygenase activity"/>
    <property type="evidence" value="ECO:0007669"/>
    <property type="project" value="UniProtKB-KW"/>
</dbReference>
<keyword evidence="3" id="KW-0560">Oxidoreductase</keyword>
<dbReference type="PANTHER" id="PTHR24303">
    <property type="entry name" value="HEME-BINDING MONOOXYGENASE FAMILY"/>
    <property type="match status" value="1"/>
</dbReference>
<evidence type="ECO:0000256" key="3">
    <source>
        <dbReference type="ARBA" id="ARBA00023002"/>
    </source>
</evidence>
<evidence type="ECO:0000313" key="7">
    <source>
        <dbReference type="EMBL" id="KAF2869630.1"/>
    </source>
</evidence>
<protein>
    <submittedName>
        <fullName evidence="7">Cytochrome P450</fullName>
    </submittedName>
</protein>
<proteinExistence type="predicted"/>
<comment type="caution">
    <text evidence="7">The sequence shown here is derived from an EMBL/GenBank/DDBJ whole genome shotgun (WGS) entry which is preliminary data.</text>
</comment>
<organism evidence="7 8">
    <name type="scientific">Massariosphaeria phaeospora</name>
    <dbReference type="NCBI Taxonomy" id="100035"/>
    <lineage>
        <taxon>Eukaryota</taxon>
        <taxon>Fungi</taxon>
        <taxon>Dikarya</taxon>
        <taxon>Ascomycota</taxon>
        <taxon>Pezizomycotina</taxon>
        <taxon>Dothideomycetes</taxon>
        <taxon>Pleosporomycetidae</taxon>
        <taxon>Pleosporales</taxon>
        <taxon>Pleosporales incertae sedis</taxon>
        <taxon>Massariosphaeria</taxon>
    </lineage>
</organism>
<dbReference type="InterPro" id="IPR001128">
    <property type="entry name" value="Cyt_P450"/>
</dbReference>
<dbReference type="GO" id="GO:0005506">
    <property type="term" value="F:iron ion binding"/>
    <property type="evidence" value="ECO:0007669"/>
    <property type="project" value="InterPro"/>
</dbReference>
<evidence type="ECO:0000256" key="5">
    <source>
        <dbReference type="ARBA" id="ARBA00023033"/>
    </source>
</evidence>
<feature type="binding site" description="axial binding residue" evidence="6">
    <location>
        <position position="441"/>
    </location>
    <ligand>
        <name>heme</name>
        <dbReference type="ChEBI" id="CHEBI:30413"/>
    </ligand>
    <ligandPart>
        <name>Fe</name>
        <dbReference type="ChEBI" id="CHEBI:18248"/>
    </ligandPart>
</feature>
<dbReference type="SUPFAM" id="SSF48264">
    <property type="entry name" value="Cytochrome P450"/>
    <property type="match status" value="1"/>
</dbReference>
<evidence type="ECO:0000256" key="6">
    <source>
        <dbReference type="PIRSR" id="PIRSR602401-1"/>
    </source>
</evidence>
<dbReference type="InterPro" id="IPR036396">
    <property type="entry name" value="Cyt_P450_sf"/>
</dbReference>
<evidence type="ECO:0000256" key="1">
    <source>
        <dbReference type="ARBA" id="ARBA00001971"/>
    </source>
</evidence>
<dbReference type="EMBL" id="JAADJZ010000015">
    <property type="protein sequence ID" value="KAF2869630.1"/>
    <property type="molecule type" value="Genomic_DNA"/>
</dbReference>
<keyword evidence="8" id="KW-1185">Reference proteome</keyword>
<keyword evidence="2 6" id="KW-0479">Metal-binding</keyword>
<reference evidence="7 8" key="1">
    <citation type="submission" date="2020-01" db="EMBL/GenBank/DDBJ databases">
        <authorList>
            <consortium name="DOE Joint Genome Institute"/>
            <person name="Haridas S."/>
            <person name="Albert R."/>
            <person name="Binder M."/>
            <person name="Bloem J."/>
            <person name="Labutti K."/>
            <person name="Salamov A."/>
            <person name="Andreopoulos B."/>
            <person name="Baker S.E."/>
            <person name="Barry K."/>
            <person name="Bills G."/>
            <person name="Bluhm B.H."/>
            <person name="Cannon C."/>
            <person name="Castanera R."/>
            <person name="Culley D.E."/>
            <person name="Daum C."/>
            <person name="Ezra D."/>
            <person name="Gonzalez J.B."/>
            <person name="Henrissat B."/>
            <person name="Kuo A."/>
            <person name="Liang C."/>
            <person name="Lipzen A."/>
            <person name="Lutzoni F."/>
            <person name="Magnuson J."/>
            <person name="Mondo S."/>
            <person name="Nolan M."/>
            <person name="Ohm R."/>
            <person name="Pangilinan J."/>
            <person name="Park H.-J.H."/>
            <person name="Ramirez L."/>
            <person name="Alfaro M."/>
            <person name="Sun H."/>
            <person name="Tritt A."/>
            <person name="Yoshinaga Y."/>
            <person name="Zwiers L.-H.L."/>
            <person name="Turgeon B.G."/>
            <person name="Goodwin S.B."/>
            <person name="Spatafora J.W."/>
            <person name="Crous P.W."/>
            <person name="Grigoriev I.V."/>
        </authorList>
    </citation>
    <scope>NUCLEOTIDE SEQUENCE [LARGE SCALE GENOMIC DNA]</scope>
    <source>
        <strain evidence="7 8">CBS 611.86</strain>
    </source>
</reference>
<keyword evidence="6" id="KW-0349">Heme</keyword>
<dbReference type="Gene3D" id="1.10.630.10">
    <property type="entry name" value="Cytochrome P450"/>
    <property type="match status" value="1"/>
</dbReference>
<keyword evidence="4 6" id="KW-0408">Iron</keyword>
<evidence type="ECO:0000256" key="4">
    <source>
        <dbReference type="ARBA" id="ARBA00023004"/>
    </source>
</evidence>
<dbReference type="OrthoDB" id="2789670at2759"/>
<comment type="cofactor">
    <cofactor evidence="1 6">
        <name>heme</name>
        <dbReference type="ChEBI" id="CHEBI:30413"/>
    </cofactor>
</comment>
<sequence length="497" mass="56788">MWENLVTWLIVSSTSCVALYSLGSYVPHVYIETIVIWILSIVYPIRDQWGHSVLGPKWAWPNGNIMSKFLDGRASSDTWIKFGSVYRVWAGGIPEIVITRPEDVRTFYSDSSHHEKAKSSNAGWLFDNILGDCMGLINGKRWDRIHSEFLPSFKYQSIAERISQEQDLALEFVSRLSKQITEDSNVVHSGDFARYPFFVTADVIYGPMTDSEKERLWAIAQQSLGLMGYVLVGGIYRFRIARWLRRSMYTGLAKFQEQWKLFNLEMYESRVNSKVQPPIVSAWAPTLSGEISQNEVLHTLSEMLFANLDVTTHVLVSLIILLGEHEQVQQEIYSGIKGTHSTAENYCLSKETVLHYSLLEAMRLRPFTAFSIPESSPSEKKLGGYLIPANTSVIIDTFQINVHNAFWGSNASEFRPERFQDLSKQELRYNLFMYGLGSRKCLGQHLAESMIKAVIYHLICQFEIRIPSHSNYSTASEKTWVPVSQVDIIMNKRDKSG</sequence>
<keyword evidence="5" id="KW-0503">Monooxygenase</keyword>
<dbReference type="CDD" id="cd20615">
    <property type="entry name" value="CYP_GliC-like"/>
    <property type="match status" value="1"/>
</dbReference>
<dbReference type="PRINTS" id="PR00463">
    <property type="entry name" value="EP450I"/>
</dbReference>
<dbReference type="Pfam" id="PF00067">
    <property type="entry name" value="p450"/>
    <property type="match status" value="1"/>
</dbReference>
<dbReference type="Proteomes" id="UP000481861">
    <property type="component" value="Unassembled WGS sequence"/>
</dbReference>
<dbReference type="InterPro" id="IPR002401">
    <property type="entry name" value="Cyt_P450_E_grp-I"/>
</dbReference>
<evidence type="ECO:0000313" key="8">
    <source>
        <dbReference type="Proteomes" id="UP000481861"/>
    </source>
</evidence>